<evidence type="ECO:0000313" key="3">
    <source>
        <dbReference type="Proteomes" id="UP001301769"/>
    </source>
</evidence>
<comment type="caution">
    <text evidence="2">The sequence shown here is derived from an EMBL/GenBank/DDBJ whole genome shotgun (WGS) entry which is preliminary data.</text>
</comment>
<evidence type="ECO:0000256" key="1">
    <source>
        <dbReference type="SAM" id="SignalP"/>
    </source>
</evidence>
<protein>
    <submittedName>
        <fullName evidence="2">Uncharacterized protein</fullName>
    </submittedName>
</protein>
<accession>A0AAN6YGP0</accession>
<feature type="chain" id="PRO_5043049264" evidence="1">
    <location>
        <begin position="26"/>
        <end position="94"/>
    </location>
</feature>
<keyword evidence="3" id="KW-1185">Reference proteome</keyword>
<name>A0AAN6YGP0_9PEZI</name>
<reference evidence="2" key="1">
    <citation type="journal article" date="2023" name="Mol. Phylogenet. Evol.">
        <title>Genome-scale phylogeny and comparative genomics of the fungal order Sordariales.</title>
        <authorList>
            <person name="Hensen N."/>
            <person name="Bonometti L."/>
            <person name="Westerberg I."/>
            <person name="Brannstrom I.O."/>
            <person name="Guillou S."/>
            <person name="Cros-Aarteil S."/>
            <person name="Calhoun S."/>
            <person name="Haridas S."/>
            <person name="Kuo A."/>
            <person name="Mondo S."/>
            <person name="Pangilinan J."/>
            <person name="Riley R."/>
            <person name="LaButti K."/>
            <person name="Andreopoulos B."/>
            <person name="Lipzen A."/>
            <person name="Chen C."/>
            <person name="Yan M."/>
            <person name="Daum C."/>
            <person name="Ng V."/>
            <person name="Clum A."/>
            <person name="Steindorff A."/>
            <person name="Ohm R.A."/>
            <person name="Martin F."/>
            <person name="Silar P."/>
            <person name="Natvig D.O."/>
            <person name="Lalanne C."/>
            <person name="Gautier V."/>
            <person name="Ament-Velasquez S.L."/>
            <person name="Kruys A."/>
            <person name="Hutchinson M.I."/>
            <person name="Powell A.J."/>
            <person name="Barry K."/>
            <person name="Miller A.N."/>
            <person name="Grigoriev I.V."/>
            <person name="Debuchy R."/>
            <person name="Gladieux P."/>
            <person name="Hiltunen Thoren M."/>
            <person name="Johannesson H."/>
        </authorList>
    </citation>
    <scope>NUCLEOTIDE SEQUENCE</scope>
    <source>
        <strain evidence="2">PSN293</strain>
    </source>
</reference>
<dbReference type="Proteomes" id="UP001301769">
    <property type="component" value="Unassembled WGS sequence"/>
</dbReference>
<dbReference type="AlphaFoldDB" id="A0AAN6YGP0"/>
<keyword evidence="1" id="KW-0732">Signal</keyword>
<reference evidence="2" key="2">
    <citation type="submission" date="2023-05" db="EMBL/GenBank/DDBJ databases">
        <authorList>
            <consortium name="Lawrence Berkeley National Laboratory"/>
            <person name="Steindorff A."/>
            <person name="Hensen N."/>
            <person name="Bonometti L."/>
            <person name="Westerberg I."/>
            <person name="Brannstrom I.O."/>
            <person name="Guillou S."/>
            <person name="Cros-Aarteil S."/>
            <person name="Calhoun S."/>
            <person name="Haridas S."/>
            <person name="Kuo A."/>
            <person name="Mondo S."/>
            <person name="Pangilinan J."/>
            <person name="Riley R."/>
            <person name="Labutti K."/>
            <person name="Andreopoulos B."/>
            <person name="Lipzen A."/>
            <person name="Chen C."/>
            <person name="Yanf M."/>
            <person name="Daum C."/>
            <person name="Ng V."/>
            <person name="Clum A."/>
            <person name="Ohm R."/>
            <person name="Martin F."/>
            <person name="Silar P."/>
            <person name="Natvig D."/>
            <person name="Lalanne C."/>
            <person name="Gautier V."/>
            <person name="Ament-Velasquez S.L."/>
            <person name="Kruys A."/>
            <person name="Hutchinson M.I."/>
            <person name="Powell A.J."/>
            <person name="Barry K."/>
            <person name="Miller A.N."/>
            <person name="Grigoriev I.V."/>
            <person name="Debuchy R."/>
            <person name="Gladieux P."/>
            <person name="Thoren M.H."/>
            <person name="Johannesson H."/>
        </authorList>
    </citation>
    <scope>NUCLEOTIDE SEQUENCE</scope>
    <source>
        <strain evidence="2">PSN293</strain>
    </source>
</reference>
<feature type="signal peptide" evidence="1">
    <location>
        <begin position="1"/>
        <end position="25"/>
    </location>
</feature>
<proteinExistence type="predicted"/>
<gene>
    <name evidence="2" type="ORF">QBC37DRAFT_410971</name>
</gene>
<sequence length="94" mass="10583">MSKKNRTGQVSWLGALLLDLKLSMGSLSCKSLDTRGLSSFDVAWQMNNECGSVEERSSSWSLRLSRMMDDHPWSLVGTEIHKRGALYAETLQYV</sequence>
<dbReference type="EMBL" id="MU858050">
    <property type="protein sequence ID" value="KAK4218988.1"/>
    <property type="molecule type" value="Genomic_DNA"/>
</dbReference>
<evidence type="ECO:0000313" key="2">
    <source>
        <dbReference type="EMBL" id="KAK4218988.1"/>
    </source>
</evidence>
<organism evidence="2 3">
    <name type="scientific">Rhypophila decipiens</name>
    <dbReference type="NCBI Taxonomy" id="261697"/>
    <lineage>
        <taxon>Eukaryota</taxon>
        <taxon>Fungi</taxon>
        <taxon>Dikarya</taxon>
        <taxon>Ascomycota</taxon>
        <taxon>Pezizomycotina</taxon>
        <taxon>Sordariomycetes</taxon>
        <taxon>Sordariomycetidae</taxon>
        <taxon>Sordariales</taxon>
        <taxon>Naviculisporaceae</taxon>
        <taxon>Rhypophila</taxon>
    </lineage>
</organism>